<organism evidence="2 3">
    <name type="scientific">Micromonospora tulbaghiae</name>
    <dbReference type="NCBI Taxonomy" id="479978"/>
    <lineage>
        <taxon>Bacteria</taxon>
        <taxon>Bacillati</taxon>
        <taxon>Actinomycetota</taxon>
        <taxon>Actinomycetes</taxon>
        <taxon>Micromonosporales</taxon>
        <taxon>Micromonosporaceae</taxon>
        <taxon>Micromonospora</taxon>
    </lineage>
</organism>
<dbReference type="AlphaFoldDB" id="A0A386WCU5"/>
<sequence length="409" mass="44941">MDELPIGRRVAYWRSRRKMSQQVFADRLGKSKSWVDKVERGVRRLDKFSVLYEIADILQIDVQLLHGKDPERRADALNCIDQVEVEEIRTALERYDSMSAYFDAAPCPPPLADMRKAVNHAWLTYQYGRYGMLTRALPKLLRDAQAADAGYAADDQVREAAHLLGQVYQIASSVLRKLGECDLAWLAADRSMAVAQRADDPLLAGIATTRVCNALVAMGRPRPALELNVRIAGRLAPGGDNDVRPERLSVYGMLLLQGAMAAARIGDSATVDDLLAGADEAAKLLGGDHNHYWTSFGPTNLELHRAAAAVELGDGGRAVETHMRLAEPAFNALLPERRAHHLLDLARGYSQIGDVANAGDMLLRGDRLAPSEIRCRPIAHELMSEILRRTRGAPPPPIAELAEHMGVGV</sequence>
<evidence type="ECO:0000313" key="3">
    <source>
        <dbReference type="Proteomes" id="UP000267804"/>
    </source>
</evidence>
<dbReference type="Proteomes" id="UP000267804">
    <property type="component" value="Chromosome"/>
</dbReference>
<dbReference type="Pfam" id="PF13560">
    <property type="entry name" value="HTH_31"/>
    <property type="match status" value="1"/>
</dbReference>
<dbReference type="Gene3D" id="1.10.260.40">
    <property type="entry name" value="lambda repressor-like DNA-binding domains"/>
    <property type="match status" value="1"/>
</dbReference>
<dbReference type="PROSITE" id="PS50943">
    <property type="entry name" value="HTH_CROC1"/>
    <property type="match status" value="1"/>
</dbReference>
<evidence type="ECO:0000313" key="2">
    <source>
        <dbReference type="EMBL" id="AYF26115.1"/>
    </source>
</evidence>
<feature type="domain" description="HTH cro/C1-type" evidence="1">
    <location>
        <begin position="10"/>
        <end position="65"/>
    </location>
</feature>
<dbReference type="InterPro" id="IPR010982">
    <property type="entry name" value="Lambda_DNA-bd_dom_sf"/>
</dbReference>
<dbReference type="SUPFAM" id="SSF47413">
    <property type="entry name" value="lambda repressor-like DNA-binding domains"/>
    <property type="match status" value="1"/>
</dbReference>
<dbReference type="InterPro" id="IPR001387">
    <property type="entry name" value="Cro/C1-type_HTH"/>
</dbReference>
<dbReference type="GO" id="GO:0003677">
    <property type="term" value="F:DNA binding"/>
    <property type="evidence" value="ECO:0007669"/>
    <property type="project" value="InterPro"/>
</dbReference>
<dbReference type="KEGG" id="mtua:CSH63_01285"/>
<reference evidence="2 3" key="1">
    <citation type="submission" date="2017-10" db="EMBL/GenBank/DDBJ databases">
        <title>Integration of genomic and chemical information greatly accelerates assignment of the full stereostructure of myelolactone, a potent inhibitor of myeloma from a marine-derived Micromonospora.</title>
        <authorList>
            <person name="Kim M.C."/>
            <person name="Machado H."/>
            <person name="Jensen P.R."/>
            <person name="Fenical W."/>
        </authorList>
    </citation>
    <scope>NUCLEOTIDE SEQUENCE [LARGE SCALE GENOMIC DNA]</scope>
    <source>
        <strain evidence="2 3">CNY-010</strain>
    </source>
</reference>
<dbReference type="EMBL" id="CP024087">
    <property type="protein sequence ID" value="AYF26115.1"/>
    <property type="molecule type" value="Genomic_DNA"/>
</dbReference>
<proteinExistence type="predicted"/>
<gene>
    <name evidence="2" type="ORF">CSH63_01285</name>
</gene>
<evidence type="ECO:0000259" key="1">
    <source>
        <dbReference type="PROSITE" id="PS50943"/>
    </source>
</evidence>
<dbReference type="RefSeq" id="WP_120568672.1">
    <property type="nucleotide sequence ID" value="NZ_CP024087.1"/>
</dbReference>
<dbReference type="CDD" id="cd00093">
    <property type="entry name" value="HTH_XRE"/>
    <property type="match status" value="1"/>
</dbReference>
<name>A0A386WCU5_9ACTN</name>
<dbReference type="SMART" id="SM00530">
    <property type="entry name" value="HTH_XRE"/>
    <property type="match status" value="1"/>
</dbReference>
<accession>A0A386WCU5</accession>
<protein>
    <submittedName>
        <fullName evidence="2">Transcriptional regulator</fullName>
    </submittedName>
</protein>